<dbReference type="SUPFAM" id="SSF51445">
    <property type="entry name" value="(Trans)glycosidases"/>
    <property type="match status" value="1"/>
</dbReference>
<dbReference type="InterPro" id="IPR002252">
    <property type="entry name" value="Glyco_hydro_36"/>
</dbReference>
<dbReference type="InterPro" id="IPR013785">
    <property type="entry name" value="Aldolase_TIM"/>
</dbReference>
<feature type="active site" description="Proton donor" evidence="7">
    <location>
        <position position="547"/>
    </location>
</feature>
<feature type="active site" description="Nucleophile" evidence="7">
    <location>
        <position position="477"/>
    </location>
</feature>
<dbReference type="Pfam" id="PF02065">
    <property type="entry name" value="Melibiase"/>
    <property type="match status" value="1"/>
</dbReference>
<dbReference type="STRING" id="1423727.FC34_GL001312"/>
<feature type="domain" description="Glycosyl hydrolase family 36 N-terminal" evidence="10">
    <location>
        <begin position="30"/>
        <end position="283"/>
    </location>
</feature>
<feature type="domain" description="Glycosyl hydrolase family 36 C-terminal" evidence="9">
    <location>
        <begin position="650"/>
        <end position="727"/>
    </location>
</feature>
<dbReference type="Pfam" id="PF16875">
    <property type="entry name" value="Glyco_hydro_36N"/>
    <property type="match status" value="1"/>
</dbReference>
<sequence length="733" mass="82741">MITFDKTKQQFHLSNGLISYVMRIEALSILGQVYFGKAITDPQGLRRYPLIDRSFSPNFPETHSRDYSLDTQPLEYPSGLGDFREPAIDVVQANGAHYLDLRYVDYAILAGKPELVGLPATFSTDQHSAETLRVHLRDANFNVDVYLNYAIFAGLPVVARSAEIVNNGDEPIHLDRAFSASLDFPLGDWEALSLAGSWSNERQIVRQPLTHGNYEVSTKRGTSSHQENPFLALLHPTTTEDQGEVYGFSLVYSGNHRLQAEVDQYGCIRVQAGINDYRFDWELSPKAHFQTPEVVMAYSDHGLNAMSQAYHQLYIDNLMTSRFKREVRPILVNNWEATFFDFTTESLKPIINQAAKLGIEMFVLDDGWFGHRDNDKSSLGDWFEFKGKIAGGLGEFAQYVHQKGLKFGLWFEPEMVSADSELYRRHPDWAFAVPNTTPLLGRDQYVLDFSRSEVRDYIYQEITGVLDSVDINYIKWDMNRSLTDVFSLALPKDRQGEVYHRYILGLYELLDRLTTRYPDILFESCSGGGGRFDPGMLYYMPQTWTSDNTDAVSRLNIQYGTSLVYPPVAMGNHVSAVPNSQTGRTTSLDTRAAVAMAGNFGYELDLNALTTEAQAAVTKQVAFYKQNRELLQFGTFYRLTSPFDAHSNGASWGMVSKDQQDAIFFVYTLGAAPNPSLKVIKFAGLIPTQHYQVSGFKGAFTGSELMSVGFYLDVNAYRGDYNSRIYRVTAVNE</sequence>
<dbReference type="CDD" id="cd14791">
    <property type="entry name" value="GH36"/>
    <property type="match status" value="1"/>
</dbReference>
<dbReference type="Gene3D" id="2.60.40.1180">
    <property type="entry name" value="Golgi alpha-mannosidase II"/>
    <property type="match status" value="1"/>
</dbReference>
<dbReference type="PROSITE" id="PS00512">
    <property type="entry name" value="ALPHA_GALACTOSIDASE"/>
    <property type="match status" value="1"/>
</dbReference>
<dbReference type="EMBL" id="AYZQ01000003">
    <property type="protein sequence ID" value="KRM71655.1"/>
    <property type="molecule type" value="Genomic_DNA"/>
</dbReference>
<dbReference type="Proteomes" id="UP000051672">
    <property type="component" value="Unassembled WGS sequence"/>
</dbReference>
<evidence type="ECO:0000256" key="6">
    <source>
        <dbReference type="PIRNR" id="PIRNR005536"/>
    </source>
</evidence>
<proteinExistence type="inferred from homology"/>
<dbReference type="Pfam" id="PF16874">
    <property type="entry name" value="Glyco_hydro_36C"/>
    <property type="match status" value="1"/>
</dbReference>
<feature type="binding site" evidence="8">
    <location>
        <position position="525"/>
    </location>
    <ligand>
        <name>substrate</name>
    </ligand>
</feature>
<dbReference type="InterPro" id="IPR017853">
    <property type="entry name" value="GH"/>
</dbReference>
<evidence type="ECO:0000259" key="9">
    <source>
        <dbReference type="Pfam" id="PF16874"/>
    </source>
</evidence>
<dbReference type="PATRIC" id="fig|1423727.3.peg.1332"/>
<evidence type="ECO:0000256" key="2">
    <source>
        <dbReference type="ARBA" id="ARBA00006202"/>
    </source>
</evidence>
<dbReference type="Gene3D" id="2.70.98.60">
    <property type="entry name" value="alpha-galactosidase from lactobacil brevis"/>
    <property type="match status" value="1"/>
</dbReference>
<evidence type="ECO:0000313" key="12">
    <source>
        <dbReference type="Proteomes" id="UP000051672"/>
    </source>
</evidence>
<keyword evidence="4 6" id="KW-0378">Hydrolase</keyword>
<keyword evidence="12" id="KW-1185">Reference proteome</keyword>
<evidence type="ECO:0000256" key="4">
    <source>
        <dbReference type="ARBA" id="ARBA00022801"/>
    </source>
</evidence>
<dbReference type="PIRSF" id="PIRSF005536">
    <property type="entry name" value="Agal"/>
    <property type="match status" value="1"/>
</dbReference>
<dbReference type="FunFam" id="3.20.20.70:FF:000118">
    <property type="entry name" value="Alpha-galactosidase"/>
    <property type="match status" value="1"/>
</dbReference>
<feature type="binding site" evidence="8">
    <location>
        <position position="442"/>
    </location>
    <ligand>
        <name>substrate</name>
    </ligand>
</feature>
<dbReference type="InterPro" id="IPR013780">
    <property type="entry name" value="Glyco_hydro_b"/>
</dbReference>
<dbReference type="InterPro" id="IPR050985">
    <property type="entry name" value="Alpha-glycosidase_related"/>
</dbReference>
<name>A0A0R2AXD5_9LACO</name>
<feature type="binding site" evidence="8">
    <location>
        <begin position="365"/>
        <end position="366"/>
    </location>
    <ligand>
        <name>substrate</name>
    </ligand>
</feature>
<gene>
    <name evidence="11" type="ORF">FC34_GL001312</name>
</gene>
<dbReference type="GO" id="GO:0004557">
    <property type="term" value="F:alpha-galactosidase activity"/>
    <property type="evidence" value="ECO:0007669"/>
    <property type="project" value="UniProtKB-UniRule"/>
</dbReference>
<dbReference type="InterPro" id="IPR038417">
    <property type="entry name" value="Alpga-gal_N_sf"/>
</dbReference>
<keyword evidence="5 6" id="KW-0326">Glycosidase</keyword>
<comment type="caution">
    <text evidence="11">The sequence shown here is derived from an EMBL/GenBank/DDBJ whole genome shotgun (WGS) entry which is preliminary data.</text>
</comment>
<organism evidence="11 12">
    <name type="scientific">Lacticaseibacillus brantae DSM 23927</name>
    <dbReference type="NCBI Taxonomy" id="1423727"/>
    <lineage>
        <taxon>Bacteria</taxon>
        <taxon>Bacillati</taxon>
        <taxon>Bacillota</taxon>
        <taxon>Bacilli</taxon>
        <taxon>Lactobacillales</taxon>
        <taxon>Lactobacillaceae</taxon>
        <taxon>Lacticaseibacillus</taxon>
    </lineage>
</organism>
<feature type="binding site" evidence="8">
    <location>
        <begin position="475"/>
        <end position="479"/>
    </location>
    <ligand>
        <name>substrate</name>
    </ligand>
</feature>
<dbReference type="InterPro" id="IPR031705">
    <property type="entry name" value="Glyco_hydro_36_C"/>
</dbReference>
<accession>A0A0R2AXD5</accession>
<evidence type="ECO:0000256" key="3">
    <source>
        <dbReference type="ARBA" id="ARBA00012755"/>
    </source>
</evidence>
<dbReference type="PANTHER" id="PTHR43053:SF3">
    <property type="entry name" value="ALPHA-GALACTOSIDASE C-RELATED"/>
    <property type="match status" value="1"/>
</dbReference>
<evidence type="ECO:0000259" key="10">
    <source>
        <dbReference type="Pfam" id="PF16875"/>
    </source>
</evidence>
<dbReference type="Gene3D" id="3.20.20.70">
    <property type="entry name" value="Aldolase class I"/>
    <property type="match status" value="1"/>
</dbReference>
<dbReference type="AlphaFoldDB" id="A0A0R2AXD5"/>
<dbReference type="GO" id="GO:0016052">
    <property type="term" value="P:carbohydrate catabolic process"/>
    <property type="evidence" value="ECO:0007669"/>
    <property type="project" value="InterPro"/>
</dbReference>
<dbReference type="InterPro" id="IPR000111">
    <property type="entry name" value="Glyco_hydro_27/36_CS"/>
</dbReference>
<protein>
    <recommendedName>
        <fullName evidence="3 6">Alpha-galactosidase</fullName>
        <ecNumber evidence="3 6">3.2.1.22</ecNumber>
    </recommendedName>
</protein>
<dbReference type="EC" id="3.2.1.22" evidence="3 6"/>
<evidence type="ECO:0000256" key="8">
    <source>
        <dbReference type="PIRSR" id="PIRSR005536-2"/>
    </source>
</evidence>
<comment type="similarity">
    <text evidence="2">Belongs to the glycosyl hydrolase 36 family.</text>
</comment>
<dbReference type="PRINTS" id="PR00743">
    <property type="entry name" value="GLHYDRLASE36"/>
</dbReference>
<dbReference type="OrthoDB" id="9758822at2"/>
<dbReference type="PANTHER" id="PTHR43053">
    <property type="entry name" value="GLYCOSIDASE FAMILY 31"/>
    <property type="match status" value="1"/>
</dbReference>
<comment type="catalytic activity">
    <reaction evidence="1 6">
        <text>Hydrolysis of terminal, non-reducing alpha-D-galactose residues in alpha-D-galactosides, including galactose oligosaccharides, galactomannans and galactolipids.</text>
        <dbReference type="EC" id="3.2.1.22"/>
    </reaction>
</comment>
<dbReference type="RefSeq" id="WP_057894606.1">
    <property type="nucleotide sequence ID" value="NZ_AYZQ01000003.1"/>
</dbReference>
<dbReference type="InterPro" id="IPR031704">
    <property type="entry name" value="Glyco_hydro_36_N"/>
</dbReference>
<evidence type="ECO:0000256" key="7">
    <source>
        <dbReference type="PIRSR" id="PIRSR005536-1"/>
    </source>
</evidence>
<reference evidence="11 12" key="1">
    <citation type="journal article" date="2015" name="Genome Announc.">
        <title>Expanding the biotechnology potential of lactobacilli through comparative genomics of 213 strains and associated genera.</title>
        <authorList>
            <person name="Sun Z."/>
            <person name="Harris H.M."/>
            <person name="McCann A."/>
            <person name="Guo C."/>
            <person name="Argimon S."/>
            <person name="Zhang W."/>
            <person name="Yang X."/>
            <person name="Jeffery I.B."/>
            <person name="Cooney J.C."/>
            <person name="Kagawa T.F."/>
            <person name="Liu W."/>
            <person name="Song Y."/>
            <person name="Salvetti E."/>
            <person name="Wrobel A."/>
            <person name="Rasinkangas P."/>
            <person name="Parkhill J."/>
            <person name="Rea M.C."/>
            <person name="O'Sullivan O."/>
            <person name="Ritari J."/>
            <person name="Douillard F.P."/>
            <person name="Paul Ross R."/>
            <person name="Yang R."/>
            <person name="Briner A.E."/>
            <person name="Felis G.E."/>
            <person name="de Vos W.M."/>
            <person name="Barrangou R."/>
            <person name="Klaenhammer T.R."/>
            <person name="Caufield P.W."/>
            <person name="Cui Y."/>
            <person name="Zhang H."/>
            <person name="O'Toole P.W."/>
        </authorList>
    </citation>
    <scope>NUCLEOTIDE SEQUENCE [LARGE SCALE GENOMIC DNA]</scope>
    <source>
        <strain evidence="11 12">DSM 23927</strain>
    </source>
</reference>
<feature type="binding site" evidence="8">
    <location>
        <position position="198"/>
    </location>
    <ligand>
        <name>substrate</name>
    </ligand>
</feature>
<evidence type="ECO:0000256" key="5">
    <source>
        <dbReference type="ARBA" id="ARBA00023295"/>
    </source>
</evidence>
<evidence type="ECO:0000313" key="11">
    <source>
        <dbReference type="EMBL" id="KRM71655.1"/>
    </source>
</evidence>
<feature type="binding site" evidence="8">
    <location>
        <position position="547"/>
    </location>
    <ligand>
        <name>substrate</name>
    </ligand>
</feature>
<evidence type="ECO:0000256" key="1">
    <source>
        <dbReference type="ARBA" id="ARBA00001255"/>
    </source>
</evidence>